<reference evidence="2" key="1">
    <citation type="journal article" date="2022" name="Mol. Ecol. Resour.">
        <title>The genomes of chicory, endive, great burdock and yacon provide insights into Asteraceae palaeo-polyploidization history and plant inulin production.</title>
        <authorList>
            <person name="Fan W."/>
            <person name="Wang S."/>
            <person name="Wang H."/>
            <person name="Wang A."/>
            <person name="Jiang F."/>
            <person name="Liu H."/>
            <person name="Zhao H."/>
            <person name="Xu D."/>
            <person name="Zhang Y."/>
        </authorList>
    </citation>
    <scope>NUCLEOTIDE SEQUENCE [LARGE SCALE GENOMIC DNA]</scope>
    <source>
        <strain evidence="2">cv. Punajuju</strain>
    </source>
</reference>
<dbReference type="EMBL" id="CM042014">
    <property type="protein sequence ID" value="KAI3723378.1"/>
    <property type="molecule type" value="Genomic_DNA"/>
</dbReference>
<keyword evidence="2" id="KW-1185">Reference proteome</keyword>
<gene>
    <name evidence="1" type="ORF">L2E82_34910</name>
</gene>
<sequence length="1254" mass="138524">MTKFISVVILLFICFVHLCVCNDTSSLITLRKSLLQRKDVISTWFDHKTHPCNWTGITCEDSSVHQISLSCTFSPLSLPFPKILHEFKSLKHLNLSGCGFNGHVYSDFWSLNNLQTLDLSDNRLLGVLDNNTFSSMKKLKVLVLDSNSFSGSLPETIGQLRDLTELSVKSNLFSGSLPCELGNLMNLKSLDLSLNLFSGDLPSSLGNLSRLLFLDASRNRFTGEIFSEIGNLKKLKTLDLSMNSFTGQIPDTIGDLTDLTYLNLHTCKFTGHIPYSMSKMTSLTKLNIAQNYFEGGLPSNVGELKNLVFFIANNAGLSGRIPESMGNCKKLRILDLGFNSLSGALPDTLANLESINSFTLFSNRVSGPFPLWISKWKEVESILWSKNLFTGSLPPLQIPSLTSLDLSSNLLSGELPSGICEGNQLRGLVLSNNEFTGTINSTFRNCKFLTDLVLSGNKLYGEIPSYLGELQLITLELSKNRFHGTIPTQLWESKTLMEISLGNNLLQGRIPETVGMASTIERLQLDNNLFEGNIPSSIGELKNLTNLSLHGNKLTGGIPLELFKCTNLVSLDLGSNKLTGPIPKSISELELLDNLVLSNNKLSGFIPSEICSGFQKVALPDSEFVQHYGMLDLSNNNLSGQIPTSIKQCIIVRQLVLSHNQLSGTIPYEISELSNLTSLDLSFNLLSGQTLPEFFSMKNLQGLVISHNHLTGSIPDNFGSLMPSLVKLDLSCNSFNNSLPSSIFSINTLQYLDVSMNSFTGQLSFAVTTTTSLFAMNASNNLFSGALDPSISNLTALTILDIHNNTINSSLPSLSTLSALTYLDLSRNNFQNSFPCSICDIEGLSFVRFSGNKFTGEVPESCNKPNSCFPYLPSPSQHSYISTHTLTHASLLGIVLSASFVFVVFLLIALLRRKILKQDDVNLEKIPKATRTNSKYGLLRKRPKEPLSINIATFEQSLLRLNHNDILSATENFSKTYIIGDGGFGTVYKALLPEGQTIAVKRLNGGRTHGEREFLAEMETIGKVKHENLVSLLGYCVFADERFLIYEYMANGSLDIWLRNRADAVEALDWPTRFKICLGSARGLAFLHHGFIPHIIHRDIKSSNILLDSKFEPRVSDFGLARIISACESHVSTLLAGTFGYIPPEYGQKMVATTKGDVYSFGVVMLELVTGREPTCQGDVEGENLVGWVRWMVANRKEVEVLDPCFYGSWMWKDEMLGVLAIADACTNDQPRKRPTMLDVVKMLKELKTCKQIV</sequence>
<name>A0ACB9BMY2_CICIN</name>
<proteinExistence type="predicted"/>
<comment type="caution">
    <text evidence="1">The sequence shown here is derived from an EMBL/GenBank/DDBJ whole genome shotgun (WGS) entry which is preliminary data.</text>
</comment>
<accession>A0ACB9BMY2</accession>
<reference evidence="1 2" key="2">
    <citation type="journal article" date="2022" name="Mol. Ecol. Resour.">
        <title>The genomes of chicory, endive, great burdock and yacon provide insights into Asteraceae paleo-polyploidization history and plant inulin production.</title>
        <authorList>
            <person name="Fan W."/>
            <person name="Wang S."/>
            <person name="Wang H."/>
            <person name="Wang A."/>
            <person name="Jiang F."/>
            <person name="Liu H."/>
            <person name="Zhao H."/>
            <person name="Xu D."/>
            <person name="Zhang Y."/>
        </authorList>
    </citation>
    <scope>NUCLEOTIDE SEQUENCE [LARGE SCALE GENOMIC DNA]</scope>
    <source>
        <strain evidence="2">cv. Punajuju</strain>
        <tissue evidence="1">Leaves</tissue>
    </source>
</reference>
<protein>
    <submittedName>
        <fullName evidence="1">Uncharacterized protein</fullName>
    </submittedName>
</protein>
<organism evidence="1 2">
    <name type="scientific">Cichorium intybus</name>
    <name type="common">Chicory</name>
    <dbReference type="NCBI Taxonomy" id="13427"/>
    <lineage>
        <taxon>Eukaryota</taxon>
        <taxon>Viridiplantae</taxon>
        <taxon>Streptophyta</taxon>
        <taxon>Embryophyta</taxon>
        <taxon>Tracheophyta</taxon>
        <taxon>Spermatophyta</taxon>
        <taxon>Magnoliopsida</taxon>
        <taxon>eudicotyledons</taxon>
        <taxon>Gunneridae</taxon>
        <taxon>Pentapetalae</taxon>
        <taxon>asterids</taxon>
        <taxon>campanulids</taxon>
        <taxon>Asterales</taxon>
        <taxon>Asteraceae</taxon>
        <taxon>Cichorioideae</taxon>
        <taxon>Cichorieae</taxon>
        <taxon>Cichoriinae</taxon>
        <taxon>Cichorium</taxon>
    </lineage>
</organism>
<evidence type="ECO:0000313" key="2">
    <source>
        <dbReference type="Proteomes" id="UP001055811"/>
    </source>
</evidence>
<evidence type="ECO:0000313" key="1">
    <source>
        <dbReference type="EMBL" id="KAI3723378.1"/>
    </source>
</evidence>
<dbReference type="Proteomes" id="UP001055811">
    <property type="component" value="Linkage Group LG06"/>
</dbReference>